<comment type="caution">
    <text evidence="2">The sequence shown here is derived from an EMBL/GenBank/DDBJ whole genome shotgun (WGS) entry which is preliminary data.</text>
</comment>
<feature type="chain" id="PRO_5045959464" evidence="1">
    <location>
        <begin position="19"/>
        <end position="105"/>
    </location>
</feature>
<keyword evidence="1" id="KW-0732">Signal</keyword>
<dbReference type="EMBL" id="JAUEOZ010000002">
    <property type="protein sequence ID" value="MDN2482488.1"/>
    <property type="molecule type" value="Genomic_DNA"/>
</dbReference>
<evidence type="ECO:0000256" key="1">
    <source>
        <dbReference type="SAM" id="SignalP"/>
    </source>
</evidence>
<gene>
    <name evidence="2" type="ORF">QWJ08_14205</name>
</gene>
<organism evidence="2 3">
    <name type="scientific">Vibrio agarivorans</name>
    <dbReference type="NCBI Taxonomy" id="153622"/>
    <lineage>
        <taxon>Bacteria</taxon>
        <taxon>Pseudomonadati</taxon>
        <taxon>Pseudomonadota</taxon>
        <taxon>Gammaproteobacteria</taxon>
        <taxon>Vibrionales</taxon>
        <taxon>Vibrionaceae</taxon>
        <taxon>Vibrio</taxon>
    </lineage>
</organism>
<dbReference type="Proteomes" id="UP001169719">
    <property type="component" value="Unassembled WGS sequence"/>
</dbReference>
<protein>
    <submittedName>
        <fullName evidence="2">Uncharacterized protein</fullName>
    </submittedName>
</protein>
<reference evidence="2" key="1">
    <citation type="submission" date="2024-05" db="EMBL/GenBank/DDBJ databases">
        <title>Genome Sequences of Four Agar- Degrading Marine Bacteria.</title>
        <authorList>
            <person name="Phillips E.K."/>
            <person name="Shaffer J.C."/>
            <person name="Henson M.W."/>
            <person name="Temperton B."/>
            <person name="Thrash C.J."/>
            <person name="Martin M.O."/>
        </authorList>
    </citation>
    <scope>NUCLEOTIDE SEQUENCE</scope>
    <source>
        <strain evidence="2">EKP203</strain>
    </source>
</reference>
<feature type="signal peptide" evidence="1">
    <location>
        <begin position="1"/>
        <end position="18"/>
    </location>
</feature>
<accession>A0ABT7Y361</accession>
<proteinExistence type="predicted"/>
<keyword evidence="3" id="KW-1185">Reference proteome</keyword>
<evidence type="ECO:0000313" key="2">
    <source>
        <dbReference type="EMBL" id="MDN2482488.1"/>
    </source>
</evidence>
<evidence type="ECO:0000313" key="3">
    <source>
        <dbReference type="Proteomes" id="UP001169719"/>
    </source>
</evidence>
<sequence>MRKLLPFIALTLSTNAVASLTIQQELDISAEEIGFIGLCSDKGFISENDRNLAVNAVIHDTANALEIPSNAVYKAVRFHPLVLKPDPHTFEELRAFCAVYNATSS</sequence>
<name>A0ABT7Y361_9VIBR</name>
<dbReference type="RefSeq" id="WP_289962568.1">
    <property type="nucleotide sequence ID" value="NZ_JAUEOZ010000002.1"/>
</dbReference>